<organism evidence="9">
    <name type="scientific">Kitasatospora camelliae</name>
    <dbReference type="NCBI Taxonomy" id="3156397"/>
    <lineage>
        <taxon>Bacteria</taxon>
        <taxon>Bacillati</taxon>
        <taxon>Actinomycetota</taxon>
        <taxon>Actinomycetes</taxon>
        <taxon>Kitasatosporales</taxon>
        <taxon>Streptomycetaceae</taxon>
        <taxon>Kitasatospora</taxon>
    </lineage>
</organism>
<keyword evidence="7 8" id="KW-0472">Membrane</keyword>
<dbReference type="InterPro" id="IPR038770">
    <property type="entry name" value="Na+/solute_symporter_sf"/>
</dbReference>
<dbReference type="KEGG" id="kcm:ABWK59_12300"/>
<dbReference type="Pfam" id="PF03547">
    <property type="entry name" value="Mem_trans"/>
    <property type="match status" value="1"/>
</dbReference>
<evidence type="ECO:0000256" key="6">
    <source>
        <dbReference type="ARBA" id="ARBA00022989"/>
    </source>
</evidence>
<evidence type="ECO:0000256" key="1">
    <source>
        <dbReference type="ARBA" id="ARBA00004651"/>
    </source>
</evidence>
<evidence type="ECO:0000256" key="4">
    <source>
        <dbReference type="ARBA" id="ARBA00022475"/>
    </source>
</evidence>
<comment type="subcellular location">
    <subcellularLocation>
        <location evidence="1">Cell membrane</location>
        <topology evidence="1">Multi-pass membrane protein</topology>
    </subcellularLocation>
</comment>
<proteinExistence type="inferred from homology"/>
<dbReference type="Gene3D" id="1.20.1530.20">
    <property type="match status" value="1"/>
</dbReference>
<name>A0AAU8JWG2_9ACTN</name>
<evidence type="ECO:0000313" key="9">
    <source>
        <dbReference type="EMBL" id="XCM79651.1"/>
    </source>
</evidence>
<keyword evidence="5 8" id="KW-0812">Transmembrane</keyword>
<keyword evidence="3" id="KW-0813">Transport</keyword>
<feature type="transmembrane region" description="Helical" evidence="8">
    <location>
        <begin position="34"/>
        <end position="53"/>
    </location>
</feature>
<dbReference type="PANTHER" id="PTHR36838">
    <property type="entry name" value="AUXIN EFFLUX CARRIER FAMILY PROTEIN"/>
    <property type="match status" value="1"/>
</dbReference>
<feature type="transmembrane region" description="Helical" evidence="8">
    <location>
        <begin position="122"/>
        <end position="142"/>
    </location>
</feature>
<reference evidence="9" key="1">
    <citation type="submission" date="2024-06" db="EMBL/GenBank/DDBJ databases">
        <title>The genome sequences of Kitasatospora sp. strain HUAS MG31.</title>
        <authorList>
            <person name="Mo P."/>
        </authorList>
    </citation>
    <scope>NUCLEOTIDE SEQUENCE</scope>
    <source>
        <strain evidence="9">HUAS MG31</strain>
    </source>
</reference>
<feature type="transmembrane region" description="Helical" evidence="8">
    <location>
        <begin position="277"/>
        <end position="297"/>
    </location>
</feature>
<dbReference type="RefSeq" id="WP_354640467.1">
    <property type="nucleotide sequence ID" value="NZ_CP159872.1"/>
</dbReference>
<feature type="transmembrane region" description="Helical" evidence="8">
    <location>
        <begin position="213"/>
        <end position="231"/>
    </location>
</feature>
<keyword evidence="6 8" id="KW-1133">Transmembrane helix</keyword>
<dbReference type="GO" id="GO:0055085">
    <property type="term" value="P:transmembrane transport"/>
    <property type="evidence" value="ECO:0007669"/>
    <property type="project" value="InterPro"/>
</dbReference>
<sequence>MNALLSTFVPIWVLTAIGYLVSRSGLLGDQAEAVLGRFVFHVAMPAALFTMVARTSLSSFANASMLAFVAGTVVASGLGFLASGWLGRATADRAIGGMAAGYVNSGNLGIPVSVQVFGDASFVAPVMLFQVLLVTPVILALVDAGRRGPQGDGGDGNDGEVAARGSGGSAWDRVRRTLLLPVRNPIIMASALGCVFSVAGWQLPQAVGKSVELLGGAGVPTALVTLGMSLHTRPAVQAGEARRARAELTVTVLVKNLLQPLVAYAVGAWVLDLPPSRLLVAVLFSALPTAQNVFIYARQYDRSTALPRDAVLCTTLVSMLTLTLVTWLLGPVPG</sequence>
<evidence type="ECO:0000256" key="8">
    <source>
        <dbReference type="SAM" id="Phobius"/>
    </source>
</evidence>
<comment type="similarity">
    <text evidence="2">Belongs to the auxin efflux carrier (TC 2.A.69) family.</text>
</comment>
<evidence type="ECO:0000256" key="2">
    <source>
        <dbReference type="ARBA" id="ARBA00010145"/>
    </source>
</evidence>
<feature type="transmembrane region" description="Helical" evidence="8">
    <location>
        <begin position="65"/>
        <end position="86"/>
    </location>
</feature>
<evidence type="ECO:0000256" key="7">
    <source>
        <dbReference type="ARBA" id="ARBA00023136"/>
    </source>
</evidence>
<dbReference type="EMBL" id="CP159872">
    <property type="protein sequence ID" value="XCM79651.1"/>
    <property type="molecule type" value="Genomic_DNA"/>
</dbReference>
<feature type="transmembrane region" description="Helical" evidence="8">
    <location>
        <begin position="182"/>
        <end position="201"/>
    </location>
</feature>
<gene>
    <name evidence="9" type="ORF">ABWK59_12300</name>
</gene>
<accession>A0AAU8JWG2</accession>
<keyword evidence="4" id="KW-1003">Cell membrane</keyword>
<feature type="transmembrane region" description="Helical" evidence="8">
    <location>
        <begin position="252"/>
        <end position="271"/>
    </location>
</feature>
<feature type="transmembrane region" description="Helical" evidence="8">
    <location>
        <begin position="309"/>
        <end position="329"/>
    </location>
</feature>
<dbReference type="GO" id="GO:0005886">
    <property type="term" value="C:plasma membrane"/>
    <property type="evidence" value="ECO:0007669"/>
    <property type="project" value="UniProtKB-SubCell"/>
</dbReference>
<dbReference type="AlphaFoldDB" id="A0AAU8JWG2"/>
<dbReference type="PANTHER" id="PTHR36838:SF3">
    <property type="entry name" value="TRANSPORTER AUXIN EFFLUX CARRIER EC FAMILY"/>
    <property type="match status" value="1"/>
</dbReference>
<evidence type="ECO:0000256" key="5">
    <source>
        <dbReference type="ARBA" id="ARBA00022692"/>
    </source>
</evidence>
<dbReference type="InterPro" id="IPR004776">
    <property type="entry name" value="Mem_transp_PIN-like"/>
</dbReference>
<evidence type="ECO:0000256" key="3">
    <source>
        <dbReference type="ARBA" id="ARBA00022448"/>
    </source>
</evidence>
<protein>
    <submittedName>
        <fullName evidence="9">AEC family transporter</fullName>
    </submittedName>
</protein>